<protein>
    <submittedName>
        <fullName evidence="1">Uncharacterized protein</fullName>
    </submittedName>
</protein>
<gene>
    <name evidence="1" type="ORF">SAMN05216386_1794</name>
</gene>
<dbReference type="STRING" id="1266925.GCA_000619905_01943"/>
<dbReference type="AlphaFoldDB" id="A0A1I5BS49"/>
<organism evidence="1 2">
    <name type="scientific">Nitrosospira briensis</name>
    <dbReference type="NCBI Taxonomy" id="35799"/>
    <lineage>
        <taxon>Bacteria</taxon>
        <taxon>Pseudomonadati</taxon>
        <taxon>Pseudomonadota</taxon>
        <taxon>Betaproteobacteria</taxon>
        <taxon>Nitrosomonadales</taxon>
        <taxon>Nitrosomonadaceae</taxon>
        <taxon>Nitrosospira</taxon>
    </lineage>
</organism>
<dbReference type="EMBL" id="FOVJ01000003">
    <property type="protein sequence ID" value="SFN77540.1"/>
    <property type="molecule type" value="Genomic_DNA"/>
</dbReference>
<accession>A0A1I5BS49</accession>
<reference evidence="2" key="1">
    <citation type="submission" date="2016-10" db="EMBL/GenBank/DDBJ databases">
        <authorList>
            <person name="Varghese N."/>
        </authorList>
    </citation>
    <scope>NUCLEOTIDE SEQUENCE [LARGE SCALE GENOMIC DNA]</scope>
    <source>
        <strain evidence="2">Nsp8</strain>
    </source>
</reference>
<evidence type="ECO:0000313" key="2">
    <source>
        <dbReference type="Proteomes" id="UP000183107"/>
    </source>
</evidence>
<proteinExistence type="predicted"/>
<keyword evidence="2" id="KW-1185">Reference proteome</keyword>
<dbReference type="Proteomes" id="UP000183107">
    <property type="component" value="Unassembled WGS sequence"/>
</dbReference>
<sequence length="42" mass="4572">MSGNYKWEKLGKTMQGLKKPGIKRLVDIVGPYPGGILPCPLS</sequence>
<evidence type="ECO:0000313" key="1">
    <source>
        <dbReference type="EMBL" id="SFN77540.1"/>
    </source>
</evidence>
<name>A0A1I5BS49_9PROT</name>